<feature type="non-terminal residue" evidence="1">
    <location>
        <position position="1"/>
    </location>
</feature>
<evidence type="ECO:0000313" key="1">
    <source>
        <dbReference type="EMBL" id="MBA0673666.1"/>
    </source>
</evidence>
<reference evidence="1 2" key="1">
    <citation type="journal article" date="2019" name="Genome Biol. Evol.">
        <title>Insights into the evolution of the New World diploid cottons (Gossypium, subgenus Houzingenia) based on genome sequencing.</title>
        <authorList>
            <person name="Grover C.E."/>
            <person name="Arick M.A. 2nd"/>
            <person name="Thrash A."/>
            <person name="Conover J.L."/>
            <person name="Sanders W.S."/>
            <person name="Peterson D.G."/>
            <person name="Frelichowski J.E."/>
            <person name="Scheffler J.A."/>
            <person name="Scheffler B.E."/>
            <person name="Wendel J.F."/>
        </authorList>
    </citation>
    <scope>NUCLEOTIDE SEQUENCE [LARGE SCALE GENOMIC DNA]</scope>
    <source>
        <strain evidence="1">57</strain>
        <tissue evidence="1">Leaf</tissue>
    </source>
</reference>
<sequence length="43" mass="5131">MMLRAVIEPSQKLGSPRAVRRLCFFFLKQYNPQMAFLRETKLD</sequence>
<accession>A0A7J8WFC5</accession>
<gene>
    <name evidence="1" type="ORF">Goklo_024907</name>
</gene>
<dbReference type="Proteomes" id="UP000593573">
    <property type="component" value="Unassembled WGS sequence"/>
</dbReference>
<keyword evidence="2" id="KW-1185">Reference proteome</keyword>
<proteinExistence type="predicted"/>
<dbReference type="AlphaFoldDB" id="A0A7J8WFC5"/>
<dbReference type="OrthoDB" id="1750221at2759"/>
<organism evidence="1 2">
    <name type="scientific">Gossypium klotzschianum</name>
    <dbReference type="NCBI Taxonomy" id="34286"/>
    <lineage>
        <taxon>Eukaryota</taxon>
        <taxon>Viridiplantae</taxon>
        <taxon>Streptophyta</taxon>
        <taxon>Embryophyta</taxon>
        <taxon>Tracheophyta</taxon>
        <taxon>Spermatophyta</taxon>
        <taxon>Magnoliopsida</taxon>
        <taxon>eudicotyledons</taxon>
        <taxon>Gunneridae</taxon>
        <taxon>Pentapetalae</taxon>
        <taxon>rosids</taxon>
        <taxon>malvids</taxon>
        <taxon>Malvales</taxon>
        <taxon>Malvaceae</taxon>
        <taxon>Malvoideae</taxon>
        <taxon>Gossypium</taxon>
    </lineage>
</organism>
<protein>
    <submittedName>
        <fullName evidence="1">Uncharacterized protein</fullName>
    </submittedName>
</protein>
<evidence type="ECO:0000313" key="2">
    <source>
        <dbReference type="Proteomes" id="UP000593573"/>
    </source>
</evidence>
<name>A0A7J8WFC5_9ROSI</name>
<comment type="caution">
    <text evidence="1">The sequence shown here is derived from an EMBL/GenBank/DDBJ whole genome shotgun (WGS) entry which is preliminary data.</text>
</comment>
<dbReference type="EMBL" id="JABFAB010288784">
    <property type="protein sequence ID" value="MBA0673666.1"/>
    <property type="molecule type" value="Genomic_DNA"/>
</dbReference>